<accession>A0A072VGI0</accession>
<comment type="similarity">
    <text evidence="2 6">Belongs to the ARPC2 family.</text>
</comment>
<organism evidence="7 9">
    <name type="scientific">Medicago truncatula</name>
    <name type="common">Barrel medic</name>
    <name type="synonym">Medicago tribuloides</name>
    <dbReference type="NCBI Taxonomy" id="3880"/>
    <lineage>
        <taxon>Eukaryota</taxon>
        <taxon>Viridiplantae</taxon>
        <taxon>Streptophyta</taxon>
        <taxon>Embryophyta</taxon>
        <taxon>Tracheophyta</taxon>
        <taxon>Spermatophyta</taxon>
        <taxon>Magnoliopsida</taxon>
        <taxon>eudicotyledons</taxon>
        <taxon>Gunneridae</taxon>
        <taxon>Pentapetalae</taxon>
        <taxon>rosids</taxon>
        <taxon>fabids</taxon>
        <taxon>Fabales</taxon>
        <taxon>Fabaceae</taxon>
        <taxon>Papilionoideae</taxon>
        <taxon>50 kb inversion clade</taxon>
        <taxon>NPAAA clade</taxon>
        <taxon>Hologalegina</taxon>
        <taxon>IRL clade</taxon>
        <taxon>Trifolieae</taxon>
        <taxon>Medicago</taxon>
    </lineage>
</organism>
<name>A0A072VGI0_MEDTR</name>
<reference evidence="7 9" key="2">
    <citation type="journal article" date="2014" name="BMC Genomics">
        <title>An improved genome release (version Mt4.0) for the model legume Medicago truncatula.</title>
        <authorList>
            <person name="Tang H."/>
            <person name="Krishnakumar V."/>
            <person name="Bidwell S."/>
            <person name="Rosen B."/>
            <person name="Chan A."/>
            <person name="Zhou S."/>
            <person name="Gentzbittel L."/>
            <person name="Childs K.L."/>
            <person name="Yandell M."/>
            <person name="Gundlach H."/>
            <person name="Mayer K.F."/>
            <person name="Schwartz D.C."/>
            <person name="Town C.D."/>
        </authorList>
    </citation>
    <scope>GENOME REANNOTATION</scope>
    <source>
        <strain evidence="7">A17</strain>
        <strain evidence="8 9">cv. Jemalong A17</strain>
    </source>
</reference>
<evidence type="ECO:0000256" key="2">
    <source>
        <dbReference type="ARBA" id="ARBA00007192"/>
    </source>
</evidence>
<dbReference type="Pfam" id="PF04045">
    <property type="entry name" value="P34-Arc"/>
    <property type="match status" value="1"/>
</dbReference>
<evidence type="ECO:0000313" key="7">
    <source>
        <dbReference type="EMBL" id="KEH41159.1"/>
    </source>
</evidence>
<keyword evidence="9" id="KW-1185">Reference proteome</keyword>
<reference evidence="8" key="3">
    <citation type="submission" date="2015-04" db="UniProtKB">
        <authorList>
            <consortium name="EnsemblPlants"/>
        </authorList>
    </citation>
    <scope>IDENTIFICATION</scope>
    <source>
        <strain evidence="8">cv. Jemalong A17</strain>
    </source>
</reference>
<protein>
    <recommendedName>
        <fullName evidence="6">Arp2/3 complex 34 kDa subunit</fullName>
    </recommendedName>
</protein>
<dbReference type="EMBL" id="CM001217">
    <property type="protein sequence ID" value="KEH41159.1"/>
    <property type="molecule type" value="Genomic_DNA"/>
</dbReference>
<dbReference type="AlphaFoldDB" id="A0A072VGI0"/>
<keyword evidence="5 6" id="KW-0206">Cytoskeleton</keyword>
<dbReference type="GO" id="GO:0003779">
    <property type="term" value="F:actin binding"/>
    <property type="evidence" value="ECO:0007669"/>
    <property type="project" value="UniProtKB-KW"/>
</dbReference>
<sequence>MACIERSSPALKQILLKLYRAEKSIEIDHHLYEFGSVEYHIQSQATNPLVAYLSISTPPLYHGNLPNNLSPYTIEMVKGICPNLVEIEEPAREGYQLTLKLNLDQIPRNKDYVKVIEDISTVQSVIISSQLKEILCNVNSDDASQGMYKPIKLVYHPREPFFVIRQQQRIIAIFPIRFKEKFDVVIATAFFQELVDVGNSDKWVKTPPCTWSAIPPPELTGEALEDLSTNGGFVSFGILFSFSNYSMNYFSTSDNLIT</sequence>
<dbReference type="PANTHER" id="PTHR12058:SF1">
    <property type="entry name" value="ACTIN-RELATED PROTEIN 2_3 COMPLEX SUBUNIT 2B"/>
    <property type="match status" value="1"/>
</dbReference>
<reference evidence="7 9" key="1">
    <citation type="journal article" date="2011" name="Nature">
        <title>The Medicago genome provides insight into the evolution of rhizobial symbioses.</title>
        <authorList>
            <person name="Young N.D."/>
            <person name="Debelle F."/>
            <person name="Oldroyd G.E."/>
            <person name="Geurts R."/>
            <person name="Cannon S.B."/>
            <person name="Udvardi M.K."/>
            <person name="Benedito V.A."/>
            <person name="Mayer K.F."/>
            <person name="Gouzy J."/>
            <person name="Schoof H."/>
            <person name="Van de Peer Y."/>
            <person name="Proost S."/>
            <person name="Cook D.R."/>
            <person name="Meyers B.C."/>
            <person name="Spannagl M."/>
            <person name="Cheung F."/>
            <person name="De Mita S."/>
            <person name="Krishnakumar V."/>
            <person name="Gundlach H."/>
            <person name="Zhou S."/>
            <person name="Mudge J."/>
            <person name="Bharti A.K."/>
            <person name="Murray J.D."/>
            <person name="Naoumkina M.A."/>
            <person name="Rosen B."/>
            <person name="Silverstein K.A."/>
            <person name="Tang H."/>
            <person name="Rombauts S."/>
            <person name="Zhao P.X."/>
            <person name="Zhou P."/>
            <person name="Barbe V."/>
            <person name="Bardou P."/>
            <person name="Bechner M."/>
            <person name="Bellec A."/>
            <person name="Berger A."/>
            <person name="Berges H."/>
            <person name="Bidwell S."/>
            <person name="Bisseling T."/>
            <person name="Choisne N."/>
            <person name="Couloux A."/>
            <person name="Denny R."/>
            <person name="Deshpande S."/>
            <person name="Dai X."/>
            <person name="Doyle J.J."/>
            <person name="Dudez A.M."/>
            <person name="Farmer A.D."/>
            <person name="Fouteau S."/>
            <person name="Franken C."/>
            <person name="Gibelin C."/>
            <person name="Gish J."/>
            <person name="Goldstein S."/>
            <person name="Gonzalez A.J."/>
            <person name="Green P.J."/>
            <person name="Hallab A."/>
            <person name="Hartog M."/>
            <person name="Hua A."/>
            <person name="Humphray S.J."/>
            <person name="Jeong D.H."/>
            <person name="Jing Y."/>
            <person name="Jocker A."/>
            <person name="Kenton S.M."/>
            <person name="Kim D.J."/>
            <person name="Klee K."/>
            <person name="Lai H."/>
            <person name="Lang C."/>
            <person name="Lin S."/>
            <person name="Macmil S.L."/>
            <person name="Magdelenat G."/>
            <person name="Matthews L."/>
            <person name="McCorrison J."/>
            <person name="Monaghan E.L."/>
            <person name="Mun J.H."/>
            <person name="Najar F.Z."/>
            <person name="Nicholson C."/>
            <person name="Noirot C."/>
            <person name="O'Bleness M."/>
            <person name="Paule C.R."/>
            <person name="Poulain J."/>
            <person name="Prion F."/>
            <person name="Qin B."/>
            <person name="Qu C."/>
            <person name="Retzel E.F."/>
            <person name="Riddle C."/>
            <person name="Sallet E."/>
            <person name="Samain S."/>
            <person name="Samson N."/>
            <person name="Sanders I."/>
            <person name="Saurat O."/>
            <person name="Scarpelli C."/>
            <person name="Schiex T."/>
            <person name="Segurens B."/>
            <person name="Severin A.J."/>
            <person name="Sherrier D.J."/>
            <person name="Shi R."/>
            <person name="Sims S."/>
            <person name="Singer S.R."/>
            <person name="Sinharoy S."/>
            <person name="Sterck L."/>
            <person name="Viollet A."/>
            <person name="Wang B.B."/>
            <person name="Wang K."/>
            <person name="Wang M."/>
            <person name="Wang X."/>
            <person name="Warfsmann J."/>
            <person name="Weissenbach J."/>
            <person name="White D.D."/>
            <person name="White J.D."/>
            <person name="Wiley G.B."/>
            <person name="Wincker P."/>
            <person name="Xing Y."/>
            <person name="Yang L."/>
            <person name="Yao Z."/>
            <person name="Ying F."/>
            <person name="Zhai J."/>
            <person name="Zhou L."/>
            <person name="Zuber A."/>
            <person name="Denarie J."/>
            <person name="Dixon R.A."/>
            <person name="May G.D."/>
            <person name="Schwartz D.C."/>
            <person name="Rogers J."/>
            <person name="Quetier F."/>
            <person name="Town C.D."/>
            <person name="Roe B.A."/>
        </authorList>
    </citation>
    <scope>NUCLEOTIDE SEQUENCE [LARGE SCALE GENOMIC DNA]</scope>
    <source>
        <strain evidence="7">A17</strain>
        <strain evidence="8 9">cv. Jemalong A17</strain>
    </source>
</reference>
<proteinExistence type="inferred from homology"/>
<dbReference type="InterPro" id="IPR034666">
    <property type="entry name" value="ARPC2/4"/>
</dbReference>
<dbReference type="OrthoDB" id="148331at2759"/>
<comment type="function">
    <text evidence="6">Functions as actin-binding component of the Arp2/3 complex which is involved in regulation of actin polymerization and together with an activating nucleation-promoting factor (NPF) mediates the formation of branched actin networks.</text>
</comment>
<evidence type="ECO:0000256" key="3">
    <source>
        <dbReference type="ARBA" id="ARBA00022490"/>
    </source>
</evidence>
<dbReference type="ExpressionAtlas" id="A0A072VGI0">
    <property type="expression patterns" value="differential"/>
</dbReference>
<dbReference type="InterPro" id="IPR007188">
    <property type="entry name" value="ARPC2"/>
</dbReference>
<dbReference type="SUPFAM" id="SSF69645">
    <property type="entry name" value="Arp2/3 complex subunits"/>
    <property type="match status" value="2"/>
</dbReference>
<evidence type="ECO:0000256" key="6">
    <source>
        <dbReference type="RuleBase" id="RU364015"/>
    </source>
</evidence>
<dbReference type="Proteomes" id="UP000002051">
    <property type="component" value="Unassembled WGS sequence"/>
</dbReference>
<evidence type="ECO:0000256" key="4">
    <source>
        <dbReference type="ARBA" id="ARBA00023203"/>
    </source>
</evidence>
<evidence type="ECO:0000256" key="5">
    <source>
        <dbReference type="ARBA" id="ARBA00023212"/>
    </source>
</evidence>
<dbReference type="PANTHER" id="PTHR12058">
    <property type="entry name" value="ARP2/3 COMPLEX 34 KDA SUBUNIT"/>
    <property type="match status" value="1"/>
</dbReference>
<evidence type="ECO:0000313" key="9">
    <source>
        <dbReference type="Proteomes" id="UP000002051"/>
    </source>
</evidence>
<keyword evidence="3 6" id="KW-0963">Cytoplasm</keyword>
<gene>
    <name evidence="8" type="primary">25483028</name>
    <name evidence="7" type="ordered locus">MTR_1g045065</name>
</gene>
<dbReference type="GO" id="GO:0030041">
    <property type="term" value="P:actin filament polymerization"/>
    <property type="evidence" value="ECO:0007669"/>
    <property type="project" value="InterPro"/>
</dbReference>
<comment type="subcellular location">
    <subcellularLocation>
        <location evidence="1 6">Cytoplasm</location>
        <location evidence="1 6">Cytoskeleton</location>
    </subcellularLocation>
</comment>
<evidence type="ECO:0000313" key="8">
    <source>
        <dbReference type="EnsemblPlants" id="KEH41159"/>
    </source>
</evidence>
<comment type="subunit">
    <text evidence="6">Component of the Arp2/3 complex.</text>
</comment>
<keyword evidence="4 6" id="KW-0009">Actin-binding</keyword>
<dbReference type="GO" id="GO:0034314">
    <property type="term" value="P:Arp2/3 complex-mediated actin nucleation"/>
    <property type="evidence" value="ECO:0007669"/>
    <property type="project" value="InterPro"/>
</dbReference>
<dbReference type="GO" id="GO:0005885">
    <property type="term" value="C:Arp2/3 protein complex"/>
    <property type="evidence" value="ECO:0007669"/>
    <property type="project" value="InterPro"/>
</dbReference>
<evidence type="ECO:0000256" key="1">
    <source>
        <dbReference type="ARBA" id="ARBA00004245"/>
    </source>
</evidence>
<dbReference type="Gene3D" id="3.30.1460.20">
    <property type="match status" value="2"/>
</dbReference>
<dbReference type="EnsemblPlants" id="KEH41159">
    <property type="protein sequence ID" value="KEH41159"/>
    <property type="gene ID" value="MTR_1g045065"/>
</dbReference>